<accession>A0A919J323</accession>
<dbReference type="Proteomes" id="UP000598174">
    <property type="component" value="Unassembled WGS sequence"/>
</dbReference>
<reference evidence="2" key="1">
    <citation type="submission" date="2021-01" db="EMBL/GenBank/DDBJ databases">
        <title>Whole genome shotgun sequence of Actinoplanes ferrugineus NBRC 15555.</title>
        <authorList>
            <person name="Komaki H."/>
            <person name="Tamura T."/>
        </authorList>
    </citation>
    <scope>NUCLEOTIDE SEQUENCE</scope>
    <source>
        <strain evidence="2">NBRC 15555</strain>
    </source>
</reference>
<evidence type="ECO:0000313" key="3">
    <source>
        <dbReference type="Proteomes" id="UP000598174"/>
    </source>
</evidence>
<name>A0A919J323_9ACTN</name>
<evidence type="ECO:0000256" key="1">
    <source>
        <dbReference type="SAM" id="MobiDB-lite"/>
    </source>
</evidence>
<sequence>MRLTLPSTGPELKFKLSPAVTAATSAVRPPAKRLMPGKRSLFGRGDPRGEPFAVQVGHHVGERTHQIDSGTQLRAPVENALKLLGVATDEVVRVSAHPAGHLPDRERAGHSGQIRFAAVLLDESSPGPGTRRRGAGHHP</sequence>
<dbReference type="AlphaFoldDB" id="A0A919J323"/>
<evidence type="ECO:0000313" key="2">
    <source>
        <dbReference type="EMBL" id="GIE11589.1"/>
    </source>
</evidence>
<dbReference type="EMBL" id="BOMM01000029">
    <property type="protein sequence ID" value="GIE11589.1"/>
    <property type="molecule type" value="Genomic_DNA"/>
</dbReference>
<gene>
    <name evidence="2" type="ORF">Afe05nite_34290</name>
</gene>
<proteinExistence type="predicted"/>
<comment type="caution">
    <text evidence="2">The sequence shown here is derived from an EMBL/GenBank/DDBJ whole genome shotgun (WGS) entry which is preliminary data.</text>
</comment>
<feature type="region of interest" description="Disordered" evidence="1">
    <location>
        <begin position="30"/>
        <end position="50"/>
    </location>
</feature>
<organism evidence="2 3">
    <name type="scientific">Paractinoplanes ferrugineus</name>
    <dbReference type="NCBI Taxonomy" id="113564"/>
    <lineage>
        <taxon>Bacteria</taxon>
        <taxon>Bacillati</taxon>
        <taxon>Actinomycetota</taxon>
        <taxon>Actinomycetes</taxon>
        <taxon>Micromonosporales</taxon>
        <taxon>Micromonosporaceae</taxon>
        <taxon>Paractinoplanes</taxon>
    </lineage>
</organism>
<keyword evidence="3" id="KW-1185">Reference proteome</keyword>
<protein>
    <submittedName>
        <fullName evidence="2">Uncharacterized protein</fullName>
    </submittedName>
</protein>